<dbReference type="GO" id="GO:0004386">
    <property type="term" value="F:helicase activity"/>
    <property type="evidence" value="ECO:0007669"/>
    <property type="project" value="UniProtKB-KW"/>
</dbReference>
<dbReference type="PANTHER" id="PTHR45418:SF1">
    <property type="entry name" value="CANCER_TESTIS ANTIGEN 55"/>
    <property type="match status" value="1"/>
</dbReference>
<keyword evidence="2" id="KW-0963">Cytoplasm</keyword>
<evidence type="ECO:0000259" key="3">
    <source>
        <dbReference type="Pfam" id="PF13087"/>
    </source>
</evidence>
<evidence type="ECO:0000256" key="1">
    <source>
        <dbReference type="ARBA" id="ARBA00004496"/>
    </source>
</evidence>
<dbReference type="Proteomes" id="UP001652741">
    <property type="component" value="Chromosome ssa23"/>
</dbReference>
<dbReference type="Gene3D" id="3.40.50.300">
    <property type="entry name" value="P-loop containing nucleotide triphosphate hydrolases"/>
    <property type="match status" value="1"/>
</dbReference>
<feature type="domain" description="DNA2/NAM7 helicase-like C-terminal" evidence="3">
    <location>
        <begin position="98"/>
        <end position="166"/>
    </location>
</feature>
<reference evidence="5" key="1">
    <citation type="submission" date="2025-08" db="UniProtKB">
        <authorList>
            <consortium name="RefSeq"/>
        </authorList>
    </citation>
    <scope>IDENTIFICATION</scope>
</reference>
<accession>A0ABM3DUA2</accession>
<dbReference type="InterPro" id="IPR027417">
    <property type="entry name" value="P-loop_NTPase"/>
</dbReference>
<dbReference type="InterPro" id="IPR041679">
    <property type="entry name" value="DNA2/NAM7-like_C"/>
</dbReference>
<keyword evidence="5" id="KW-0547">Nucleotide-binding</keyword>
<protein>
    <submittedName>
        <fullName evidence="5">RNA helicase Mov10l1 isoform X2</fullName>
    </submittedName>
</protein>
<evidence type="ECO:0000313" key="4">
    <source>
        <dbReference type="Proteomes" id="UP001652741"/>
    </source>
</evidence>
<dbReference type="GeneID" id="106584456"/>
<dbReference type="Pfam" id="PF13087">
    <property type="entry name" value="AAA_12"/>
    <property type="match status" value="1"/>
</dbReference>
<gene>
    <name evidence="5" type="primary">LOC106584456</name>
</gene>
<dbReference type="PANTHER" id="PTHR45418">
    <property type="entry name" value="CANCER/TESTIS ANTIGEN 55"/>
    <property type="match status" value="1"/>
</dbReference>
<comment type="subcellular location">
    <subcellularLocation>
        <location evidence="1">Cytoplasm</location>
    </subcellularLocation>
</comment>
<keyword evidence="4" id="KW-1185">Reference proteome</keyword>
<dbReference type="RefSeq" id="XP_045562385.1">
    <property type="nucleotide sequence ID" value="XM_045706429.1"/>
</dbReference>
<evidence type="ECO:0000256" key="2">
    <source>
        <dbReference type="ARBA" id="ARBA00022490"/>
    </source>
</evidence>
<proteinExistence type="predicted"/>
<sequence length="168" mass="18750">MVYPMSAADLICIQLHDSGFLHAKSLARVNTSCRQEECGIDTPRASVRERRTVLSGDPRQMGPIVKTKLAQALSHGVSMLERLMANPLYTRERGIKPKAEMREGNNPSWFNPGEVVQMMLYCCQLAKKLYNPVAATDIGIIAPYRKQSEKIRVLLHRVGLSDIKLGSV</sequence>
<organism evidence="4 5">
    <name type="scientific">Salmo salar</name>
    <name type="common">Atlantic salmon</name>
    <dbReference type="NCBI Taxonomy" id="8030"/>
    <lineage>
        <taxon>Eukaryota</taxon>
        <taxon>Metazoa</taxon>
        <taxon>Chordata</taxon>
        <taxon>Craniata</taxon>
        <taxon>Vertebrata</taxon>
        <taxon>Euteleostomi</taxon>
        <taxon>Actinopterygii</taxon>
        <taxon>Neopterygii</taxon>
        <taxon>Teleostei</taxon>
        <taxon>Protacanthopterygii</taxon>
        <taxon>Salmoniformes</taxon>
        <taxon>Salmonidae</taxon>
        <taxon>Salmoninae</taxon>
        <taxon>Salmo</taxon>
    </lineage>
</organism>
<evidence type="ECO:0000313" key="5">
    <source>
        <dbReference type="RefSeq" id="XP_045562385.1"/>
    </source>
</evidence>
<name>A0ABM3DUA2_SALSA</name>
<keyword evidence="5" id="KW-0378">Hydrolase</keyword>
<keyword evidence="5" id="KW-0067">ATP-binding</keyword>
<keyword evidence="5" id="KW-0347">Helicase</keyword>